<sequence>MKSNLLALLDVSKAHQHLLQQLTKKNHITVSEWILLGHINEGITTQEKLSEVTSLDTSTLSRQLKGLLKKEFVTKTAVGRDKRQLIYSMTARGAEALTQVNGQFETLSDSVFDHWPEDERNLLQILLNRLDKSLTRVSSDQ</sequence>
<dbReference type="GO" id="GO:0003700">
    <property type="term" value="F:DNA-binding transcription factor activity"/>
    <property type="evidence" value="ECO:0007669"/>
    <property type="project" value="InterPro"/>
</dbReference>
<evidence type="ECO:0000256" key="1">
    <source>
        <dbReference type="ARBA" id="ARBA00023015"/>
    </source>
</evidence>
<keyword evidence="3" id="KW-0804">Transcription</keyword>
<dbReference type="AlphaFoldDB" id="A0A2V1N4J8"/>
<dbReference type="SUPFAM" id="SSF46785">
    <property type="entry name" value="Winged helix' DNA-binding domain"/>
    <property type="match status" value="1"/>
</dbReference>
<evidence type="ECO:0000313" key="6">
    <source>
        <dbReference type="Proteomes" id="UP000245080"/>
    </source>
</evidence>
<evidence type="ECO:0000259" key="4">
    <source>
        <dbReference type="PROSITE" id="PS50995"/>
    </source>
</evidence>
<dbReference type="Pfam" id="PF12802">
    <property type="entry name" value="MarR_2"/>
    <property type="match status" value="1"/>
</dbReference>
<reference evidence="5 6" key="1">
    <citation type="journal article" date="2018" name="Int. J. Syst. Evol. Microbiol.">
        <title>Lactobacillus bambusae sp. nov., isolated from a traditional fermented Ma-bamboo shoots of Taiwan.</title>
        <authorList>
            <person name="Wang L.-T."/>
        </authorList>
    </citation>
    <scope>NUCLEOTIDE SEQUENCE [LARGE SCALE GENOMIC DNA]</scope>
    <source>
        <strain evidence="5 6">BS-W1</strain>
    </source>
</reference>
<dbReference type="InterPro" id="IPR036388">
    <property type="entry name" value="WH-like_DNA-bd_sf"/>
</dbReference>
<dbReference type="PRINTS" id="PR00598">
    <property type="entry name" value="HTHMARR"/>
</dbReference>
<dbReference type="GO" id="GO:0003677">
    <property type="term" value="F:DNA binding"/>
    <property type="evidence" value="ECO:0007669"/>
    <property type="project" value="UniProtKB-KW"/>
</dbReference>
<comment type="caution">
    <text evidence="5">The sequence shown here is derived from an EMBL/GenBank/DDBJ whole genome shotgun (WGS) entry which is preliminary data.</text>
</comment>
<evidence type="ECO:0000256" key="2">
    <source>
        <dbReference type="ARBA" id="ARBA00023125"/>
    </source>
</evidence>
<keyword evidence="6" id="KW-1185">Reference proteome</keyword>
<proteinExistence type="predicted"/>
<dbReference type="OrthoDB" id="2328486at2"/>
<dbReference type="InterPro" id="IPR023187">
    <property type="entry name" value="Tscrpt_reg_MarR-type_CS"/>
</dbReference>
<keyword evidence="2" id="KW-0238">DNA-binding</keyword>
<dbReference type="RefSeq" id="WP_109249569.1">
    <property type="nucleotide sequence ID" value="NZ_QCXQ01000001.1"/>
</dbReference>
<accession>A0A2V1N4J8</accession>
<evidence type="ECO:0000313" key="5">
    <source>
        <dbReference type="EMBL" id="PWG00856.1"/>
    </source>
</evidence>
<dbReference type="PANTHER" id="PTHR33164">
    <property type="entry name" value="TRANSCRIPTIONAL REGULATOR, MARR FAMILY"/>
    <property type="match status" value="1"/>
</dbReference>
<dbReference type="GO" id="GO:0006950">
    <property type="term" value="P:response to stress"/>
    <property type="evidence" value="ECO:0007669"/>
    <property type="project" value="TreeGrafter"/>
</dbReference>
<dbReference type="InterPro" id="IPR036390">
    <property type="entry name" value="WH_DNA-bd_sf"/>
</dbReference>
<dbReference type="InterPro" id="IPR039422">
    <property type="entry name" value="MarR/SlyA-like"/>
</dbReference>
<dbReference type="InterPro" id="IPR000835">
    <property type="entry name" value="HTH_MarR-typ"/>
</dbReference>
<dbReference type="PANTHER" id="PTHR33164:SF43">
    <property type="entry name" value="HTH-TYPE TRANSCRIPTIONAL REPRESSOR YETL"/>
    <property type="match status" value="1"/>
</dbReference>
<dbReference type="EMBL" id="QCXQ01000001">
    <property type="protein sequence ID" value="PWG00856.1"/>
    <property type="molecule type" value="Genomic_DNA"/>
</dbReference>
<organism evidence="5 6">
    <name type="scientific">Levilactobacillus bambusae</name>
    <dbReference type="NCBI Taxonomy" id="2024736"/>
    <lineage>
        <taxon>Bacteria</taxon>
        <taxon>Bacillati</taxon>
        <taxon>Bacillota</taxon>
        <taxon>Bacilli</taxon>
        <taxon>Lactobacillales</taxon>
        <taxon>Lactobacillaceae</taxon>
        <taxon>Levilactobacillus</taxon>
    </lineage>
</organism>
<dbReference type="Gene3D" id="1.10.10.10">
    <property type="entry name" value="Winged helix-like DNA-binding domain superfamily/Winged helix DNA-binding domain"/>
    <property type="match status" value="1"/>
</dbReference>
<gene>
    <name evidence="5" type="ORF">DCM90_01375</name>
</gene>
<feature type="domain" description="HTH marR-type" evidence="4">
    <location>
        <begin position="1"/>
        <end position="132"/>
    </location>
</feature>
<dbReference type="PROSITE" id="PS50995">
    <property type="entry name" value="HTH_MARR_2"/>
    <property type="match status" value="1"/>
</dbReference>
<dbReference type="Proteomes" id="UP000245080">
    <property type="component" value="Unassembled WGS sequence"/>
</dbReference>
<name>A0A2V1N4J8_9LACO</name>
<keyword evidence="1" id="KW-0805">Transcription regulation</keyword>
<dbReference type="PROSITE" id="PS01117">
    <property type="entry name" value="HTH_MARR_1"/>
    <property type="match status" value="1"/>
</dbReference>
<protein>
    <submittedName>
        <fullName evidence="5">MarR family transcriptional regulator</fullName>
    </submittedName>
</protein>
<evidence type="ECO:0000256" key="3">
    <source>
        <dbReference type="ARBA" id="ARBA00023163"/>
    </source>
</evidence>
<dbReference type="SMART" id="SM00347">
    <property type="entry name" value="HTH_MARR"/>
    <property type="match status" value="1"/>
</dbReference>